<evidence type="ECO:0000313" key="4">
    <source>
        <dbReference type="Proteomes" id="UP000016935"/>
    </source>
</evidence>
<dbReference type="GO" id="GO:0005975">
    <property type="term" value="P:carbohydrate metabolic process"/>
    <property type="evidence" value="ECO:0007669"/>
    <property type="project" value="InterPro"/>
</dbReference>
<feature type="signal peptide" evidence="1">
    <location>
        <begin position="1"/>
        <end position="25"/>
    </location>
</feature>
<feature type="chain" id="PRO_5004343683" evidence="1">
    <location>
        <begin position="26"/>
        <end position="394"/>
    </location>
</feature>
<dbReference type="GO" id="GO:0004553">
    <property type="term" value="F:hydrolase activity, hydrolyzing O-glycosyl compounds"/>
    <property type="evidence" value="ECO:0007669"/>
    <property type="project" value="InterPro"/>
</dbReference>
<dbReference type="InterPro" id="IPR000757">
    <property type="entry name" value="Beta-glucanase-like"/>
</dbReference>
<dbReference type="SUPFAM" id="SSF49899">
    <property type="entry name" value="Concanavalin A-like lectins/glucanases"/>
    <property type="match status" value="1"/>
</dbReference>
<gene>
    <name evidence="3" type="ORF">SETTUDRAFT_181140</name>
</gene>
<evidence type="ECO:0000313" key="3">
    <source>
        <dbReference type="EMBL" id="EOA81809.1"/>
    </source>
</evidence>
<dbReference type="AlphaFoldDB" id="R0JWD1"/>
<keyword evidence="4" id="KW-1185">Reference proteome</keyword>
<dbReference type="STRING" id="671987.R0JWD1"/>
<dbReference type="PROSITE" id="PS51762">
    <property type="entry name" value="GH16_2"/>
    <property type="match status" value="1"/>
</dbReference>
<dbReference type="EMBL" id="KB908855">
    <property type="protein sequence ID" value="EOA81809.1"/>
    <property type="molecule type" value="Genomic_DNA"/>
</dbReference>
<reference evidence="3 4" key="1">
    <citation type="journal article" date="2012" name="PLoS Pathog.">
        <title>Diverse lifestyles and strategies of plant pathogenesis encoded in the genomes of eighteen Dothideomycetes fungi.</title>
        <authorList>
            <person name="Ohm R.A."/>
            <person name="Feau N."/>
            <person name="Henrissat B."/>
            <person name="Schoch C.L."/>
            <person name="Horwitz B.A."/>
            <person name="Barry K.W."/>
            <person name="Condon B.J."/>
            <person name="Copeland A.C."/>
            <person name="Dhillon B."/>
            <person name="Glaser F."/>
            <person name="Hesse C.N."/>
            <person name="Kosti I."/>
            <person name="LaButti K."/>
            <person name="Lindquist E.A."/>
            <person name="Lucas S."/>
            <person name="Salamov A.A."/>
            <person name="Bradshaw R.E."/>
            <person name="Ciuffetti L."/>
            <person name="Hamelin R.C."/>
            <person name="Kema G.H.J."/>
            <person name="Lawrence C."/>
            <person name="Scott J.A."/>
            <person name="Spatafora J.W."/>
            <person name="Turgeon B.G."/>
            <person name="de Wit P.J.G.M."/>
            <person name="Zhong S."/>
            <person name="Goodwin S.B."/>
            <person name="Grigoriev I.V."/>
        </authorList>
    </citation>
    <scope>NUCLEOTIDE SEQUENCE [LARGE SCALE GENOMIC DNA]</scope>
    <source>
        <strain evidence="4">28A</strain>
    </source>
</reference>
<sequence>MSSLPCLGARLLLPLSALLVQPILATSPYTSSMSETPKDNNPDCDCYVVESGANSQTPEYFQYYRFYDFRGLPGALDASPPPINTSDAAGMLSTWQPDLFNSDAWNFDWGIQNWSKPATADFPVPMNNSPANVYLGAQDSTAYLGLRTARLDDYQVSGEIENQQKNLMHASLRMYGRVVGAKGAVAGFFTFYDDTNESDIEILTSDPKDKIRYTNQPSVDKGGNEIATASVGPDNLPRWDDWQTHRIDWLPKQSFWFLDGKQVAANDYSVPRKPSFLVMNMWSDGGEWSGNMTVGDAAEFQIQWIEMTFNTSGPYAGGPEQRNQKRRAMESEPLWDMGSMQKRKSKHCGTVCRIDGVKQVGHPEVAHKGAAASGMRVPWHLIALVALAVVFVDI</sequence>
<accession>R0JWD1</accession>
<dbReference type="eggNOG" id="ENOG502S0II">
    <property type="taxonomic scope" value="Eukaryota"/>
</dbReference>
<organism evidence="3 4">
    <name type="scientific">Exserohilum turcicum (strain 28A)</name>
    <name type="common">Northern leaf blight fungus</name>
    <name type="synonym">Setosphaeria turcica</name>
    <dbReference type="NCBI Taxonomy" id="671987"/>
    <lineage>
        <taxon>Eukaryota</taxon>
        <taxon>Fungi</taxon>
        <taxon>Dikarya</taxon>
        <taxon>Ascomycota</taxon>
        <taxon>Pezizomycotina</taxon>
        <taxon>Dothideomycetes</taxon>
        <taxon>Pleosporomycetidae</taxon>
        <taxon>Pleosporales</taxon>
        <taxon>Pleosporineae</taxon>
        <taxon>Pleosporaceae</taxon>
        <taxon>Exserohilum</taxon>
    </lineage>
</organism>
<dbReference type="InterPro" id="IPR013320">
    <property type="entry name" value="ConA-like_dom_sf"/>
</dbReference>
<dbReference type="CDD" id="cd00413">
    <property type="entry name" value="Glyco_hydrolase_16"/>
    <property type="match status" value="1"/>
</dbReference>
<dbReference type="GeneID" id="19401826"/>
<dbReference type="RefSeq" id="XP_008030202.1">
    <property type="nucleotide sequence ID" value="XM_008032011.1"/>
</dbReference>
<evidence type="ECO:0000259" key="2">
    <source>
        <dbReference type="PROSITE" id="PS51762"/>
    </source>
</evidence>
<dbReference type="Gene3D" id="2.60.120.200">
    <property type="match status" value="1"/>
</dbReference>
<dbReference type="PANTHER" id="PTHR38121">
    <property type="entry name" value="GH16 DOMAIN-CONTAINING PROTEIN"/>
    <property type="match status" value="1"/>
</dbReference>
<protein>
    <submittedName>
        <fullName evidence="3">Glycoside hydrolase family 16 protein</fullName>
    </submittedName>
</protein>
<dbReference type="Proteomes" id="UP000016935">
    <property type="component" value="Unassembled WGS sequence"/>
</dbReference>
<keyword evidence="3" id="KW-0378">Hydrolase</keyword>
<dbReference type="PANTHER" id="PTHR38121:SF4">
    <property type="entry name" value="GH16 DOMAIN-CONTAINING PROTEIN-RELATED"/>
    <property type="match status" value="1"/>
</dbReference>
<keyword evidence="1" id="KW-0732">Signal</keyword>
<dbReference type="HOGENOM" id="CLU_039765_0_1_1"/>
<name>R0JWD1_EXST2</name>
<proteinExistence type="predicted"/>
<dbReference type="Pfam" id="PF00722">
    <property type="entry name" value="Glyco_hydro_16"/>
    <property type="match status" value="1"/>
</dbReference>
<evidence type="ECO:0000256" key="1">
    <source>
        <dbReference type="SAM" id="SignalP"/>
    </source>
</evidence>
<dbReference type="OrthoDB" id="4388755at2759"/>
<feature type="domain" description="GH16" evidence="2">
    <location>
        <begin position="67"/>
        <end position="313"/>
    </location>
</feature>
<reference evidence="3 4" key="2">
    <citation type="journal article" date="2013" name="PLoS Genet.">
        <title>Comparative genome structure, secondary metabolite, and effector coding capacity across Cochliobolus pathogens.</title>
        <authorList>
            <person name="Condon B.J."/>
            <person name="Leng Y."/>
            <person name="Wu D."/>
            <person name="Bushley K.E."/>
            <person name="Ohm R.A."/>
            <person name="Otillar R."/>
            <person name="Martin J."/>
            <person name="Schackwitz W."/>
            <person name="Grimwood J."/>
            <person name="MohdZainudin N."/>
            <person name="Xue C."/>
            <person name="Wang R."/>
            <person name="Manning V.A."/>
            <person name="Dhillon B."/>
            <person name="Tu Z.J."/>
            <person name="Steffenson B.J."/>
            <person name="Salamov A."/>
            <person name="Sun H."/>
            <person name="Lowry S."/>
            <person name="LaButti K."/>
            <person name="Han J."/>
            <person name="Copeland A."/>
            <person name="Lindquist E."/>
            <person name="Barry K."/>
            <person name="Schmutz J."/>
            <person name="Baker S.E."/>
            <person name="Ciuffetti L.M."/>
            <person name="Grigoriev I.V."/>
            <person name="Zhong S."/>
            <person name="Turgeon B.G."/>
        </authorList>
    </citation>
    <scope>NUCLEOTIDE SEQUENCE [LARGE SCALE GENOMIC DNA]</scope>
    <source>
        <strain evidence="4">28A</strain>
    </source>
</reference>